<keyword evidence="2" id="KW-0949">S-adenosyl-L-methionine</keyword>
<keyword evidence="1 4" id="KW-0489">Methyltransferase</keyword>
<dbReference type="PANTHER" id="PTHR47739">
    <property type="entry name" value="TRNA1(VAL) (ADENINE(37)-N6)-METHYLTRANSFERASE"/>
    <property type="match status" value="1"/>
</dbReference>
<dbReference type="SUPFAM" id="SSF53335">
    <property type="entry name" value="S-adenosyl-L-methionine-dependent methyltransferases"/>
    <property type="match status" value="1"/>
</dbReference>
<organism evidence="4 5">
    <name type="scientific">Candidatus Phocaeicola faecigallinarum</name>
    <dbReference type="NCBI Taxonomy" id="2838732"/>
    <lineage>
        <taxon>Bacteria</taxon>
        <taxon>Pseudomonadati</taxon>
        <taxon>Bacteroidota</taxon>
        <taxon>Bacteroidia</taxon>
        <taxon>Bacteroidales</taxon>
        <taxon>Bacteroidaceae</taxon>
        <taxon>Phocaeicola</taxon>
    </lineage>
</organism>
<feature type="domain" description="Methyltransferase small" evidence="3">
    <location>
        <begin position="17"/>
        <end position="106"/>
    </location>
</feature>
<keyword evidence="1 4" id="KW-0808">Transferase</keyword>
<protein>
    <submittedName>
        <fullName evidence="4">Methyltransferase</fullName>
    </submittedName>
</protein>
<dbReference type="InterPro" id="IPR007848">
    <property type="entry name" value="Small_mtfrase_dom"/>
</dbReference>
<evidence type="ECO:0000256" key="2">
    <source>
        <dbReference type="ARBA" id="ARBA00022691"/>
    </source>
</evidence>
<dbReference type="GO" id="GO:0032259">
    <property type="term" value="P:methylation"/>
    <property type="evidence" value="ECO:0007669"/>
    <property type="project" value="UniProtKB-KW"/>
</dbReference>
<evidence type="ECO:0000259" key="3">
    <source>
        <dbReference type="Pfam" id="PF05175"/>
    </source>
</evidence>
<accession>A0A948TCM0</accession>
<evidence type="ECO:0000256" key="1">
    <source>
        <dbReference type="ARBA" id="ARBA00022603"/>
    </source>
</evidence>
<evidence type="ECO:0000313" key="5">
    <source>
        <dbReference type="Proteomes" id="UP000783796"/>
    </source>
</evidence>
<dbReference type="AlphaFoldDB" id="A0A948TCM0"/>
<dbReference type="GO" id="GO:0008757">
    <property type="term" value="F:S-adenosylmethionine-dependent methyltransferase activity"/>
    <property type="evidence" value="ECO:0007669"/>
    <property type="project" value="UniProtKB-ARBA"/>
</dbReference>
<proteinExistence type="predicted"/>
<dbReference type="InterPro" id="IPR050210">
    <property type="entry name" value="tRNA_Adenine-N(6)_MTase"/>
</dbReference>
<sequence>MKVGTDGVLLGAWTDPRLATKIADIGTGTGLIAIMLAQKSNASITGIEIDTGAATQAKENMSNTLWKDRLNVVEADIRDYYPHHEAEFDLIVSNPPFFNENTKGYSEKRNIARHTDGLSFGLLVEAVSFILKEDGRFSVIIPATSAQEFISEAIRHKLSLTRKTEVITKLGTPAKRVMMEFCKNTSNNATTEYAQLLLSENGNKSQEYINLTSDFYL</sequence>
<reference evidence="4" key="2">
    <citation type="submission" date="2021-04" db="EMBL/GenBank/DDBJ databases">
        <authorList>
            <person name="Gilroy R."/>
        </authorList>
    </citation>
    <scope>NUCLEOTIDE SEQUENCE</scope>
    <source>
        <strain evidence="4">G4-2901</strain>
    </source>
</reference>
<name>A0A948TCM0_9BACT</name>
<dbReference type="GO" id="GO:0008170">
    <property type="term" value="F:N-methyltransferase activity"/>
    <property type="evidence" value="ECO:0007669"/>
    <property type="project" value="UniProtKB-ARBA"/>
</dbReference>
<dbReference type="Gene3D" id="3.40.50.150">
    <property type="entry name" value="Vaccinia Virus protein VP39"/>
    <property type="match status" value="1"/>
</dbReference>
<dbReference type="EMBL" id="JAHLFW010000078">
    <property type="protein sequence ID" value="MBU3838420.1"/>
    <property type="molecule type" value="Genomic_DNA"/>
</dbReference>
<dbReference type="Proteomes" id="UP000783796">
    <property type="component" value="Unassembled WGS sequence"/>
</dbReference>
<comment type="caution">
    <text evidence="4">The sequence shown here is derived from an EMBL/GenBank/DDBJ whole genome shotgun (WGS) entry which is preliminary data.</text>
</comment>
<dbReference type="PRINTS" id="PR00507">
    <property type="entry name" value="N12N6MTFRASE"/>
</dbReference>
<dbReference type="InterPro" id="IPR002052">
    <property type="entry name" value="DNA_methylase_N6_adenine_CS"/>
</dbReference>
<dbReference type="PANTHER" id="PTHR47739:SF1">
    <property type="entry name" value="TRNA1(VAL) (ADENINE(37)-N6)-METHYLTRANSFERASE"/>
    <property type="match status" value="1"/>
</dbReference>
<dbReference type="Pfam" id="PF05175">
    <property type="entry name" value="MTS"/>
    <property type="match status" value="1"/>
</dbReference>
<dbReference type="CDD" id="cd02440">
    <property type="entry name" value="AdoMet_MTases"/>
    <property type="match status" value="1"/>
</dbReference>
<reference evidence="4" key="1">
    <citation type="journal article" date="2021" name="PeerJ">
        <title>Extensive microbial diversity within the chicken gut microbiome revealed by metagenomics and culture.</title>
        <authorList>
            <person name="Gilroy R."/>
            <person name="Ravi A."/>
            <person name="Getino M."/>
            <person name="Pursley I."/>
            <person name="Horton D.L."/>
            <person name="Alikhan N.F."/>
            <person name="Baker D."/>
            <person name="Gharbi K."/>
            <person name="Hall N."/>
            <person name="Watson M."/>
            <person name="Adriaenssens E.M."/>
            <person name="Foster-Nyarko E."/>
            <person name="Jarju S."/>
            <person name="Secka A."/>
            <person name="Antonio M."/>
            <person name="Oren A."/>
            <person name="Chaudhuri R.R."/>
            <person name="La Ragione R."/>
            <person name="Hildebrand F."/>
            <person name="Pallen M.J."/>
        </authorList>
    </citation>
    <scope>NUCLEOTIDE SEQUENCE</scope>
    <source>
        <strain evidence="4">G4-2901</strain>
    </source>
</reference>
<dbReference type="InterPro" id="IPR029063">
    <property type="entry name" value="SAM-dependent_MTases_sf"/>
</dbReference>
<dbReference type="GO" id="GO:0003676">
    <property type="term" value="F:nucleic acid binding"/>
    <property type="evidence" value="ECO:0007669"/>
    <property type="project" value="InterPro"/>
</dbReference>
<dbReference type="PROSITE" id="PS00092">
    <property type="entry name" value="N6_MTASE"/>
    <property type="match status" value="1"/>
</dbReference>
<evidence type="ECO:0000313" key="4">
    <source>
        <dbReference type="EMBL" id="MBU3838420.1"/>
    </source>
</evidence>
<gene>
    <name evidence="4" type="ORF">H9777_08955</name>
</gene>